<reference evidence="1 2" key="1">
    <citation type="journal article" date="2021" name="BMC Genomics">
        <title>Datura genome reveals duplications of psychoactive alkaloid biosynthetic genes and high mutation rate following tissue culture.</title>
        <authorList>
            <person name="Rajewski A."/>
            <person name="Carter-House D."/>
            <person name="Stajich J."/>
            <person name="Litt A."/>
        </authorList>
    </citation>
    <scope>NUCLEOTIDE SEQUENCE [LARGE SCALE GENOMIC DNA]</scope>
    <source>
        <strain evidence="1">AR-01</strain>
    </source>
</reference>
<evidence type="ECO:0000313" key="1">
    <source>
        <dbReference type="EMBL" id="MCD7460215.1"/>
    </source>
</evidence>
<sequence>MILNRVENITLEFGIDDDQLPSQISEIRITICSQTALDYAMPINVNVQLGLVKRSSYMIDLGPASSSAIVLDLILDKKHTFENASIFIPYDIKLVA</sequence>
<protein>
    <submittedName>
        <fullName evidence="1">Uncharacterized protein</fullName>
    </submittedName>
</protein>
<comment type="caution">
    <text evidence="1">The sequence shown here is derived from an EMBL/GenBank/DDBJ whole genome shotgun (WGS) entry which is preliminary data.</text>
</comment>
<dbReference type="Proteomes" id="UP000823775">
    <property type="component" value="Unassembled WGS sequence"/>
</dbReference>
<organism evidence="1 2">
    <name type="scientific">Datura stramonium</name>
    <name type="common">Jimsonweed</name>
    <name type="synonym">Common thornapple</name>
    <dbReference type="NCBI Taxonomy" id="4076"/>
    <lineage>
        <taxon>Eukaryota</taxon>
        <taxon>Viridiplantae</taxon>
        <taxon>Streptophyta</taxon>
        <taxon>Embryophyta</taxon>
        <taxon>Tracheophyta</taxon>
        <taxon>Spermatophyta</taxon>
        <taxon>Magnoliopsida</taxon>
        <taxon>eudicotyledons</taxon>
        <taxon>Gunneridae</taxon>
        <taxon>Pentapetalae</taxon>
        <taxon>asterids</taxon>
        <taxon>lamiids</taxon>
        <taxon>Solanales</taxon>
        <taxon>Solanaceae</taxon>
        <taxon>Solanoideae</taxon>
        <taxon>Datureae</taxon>
        <taxon>Datura</taxon>
    </lineage>
</organism>
<dbReference type="EMBL" id="JACEIK010000641">
    <property type="protein sequence ID" value="MCD7460215.1"/>
    <property type="molecule type" value="Genomic_DNA"/>
</dbReference>
<accession>A0ABS8SN31</accession>
<keyword evidence="2" id="KW-1185">Reference proteome</keyword>
<gene>
    <name evidence="1" type="ORF">HAX54_043075</name>
</gene>
<evidence type="ECO:0000313" key="2">
    <source>
        <dbReference type="Proteomes" id="UP000823775"/>
    </source>
</evidence>
<name>A0ABS8SN31_DATST</name>
<proteinExistence type="predicted"/>